<organism evidence="1 2">
    <name type="scientific">Derxia gummosa DSM 723</name>
    <dbReference type="NCBI Taxonomy" id="1121388"/>
    <lineage>
        <taxon>Bacteria</taxon>
        <taxon>Pseudomonadati</taxon>
        <taxon>Pseudomonadota</taxon>
        <taxon>Betaproteobacteria</taxon>
        <taxon>Burkholderiales</taxon>
        <taxon>Alcaligenaceae</taxon>
        <taxon>Derxia</taxon>
    </lineage>
</organism>
<dbReference type="Pfam" id="PF12091">
    <property type="entry name" value="DUF3567"/>
    <property type="match status" value="1"/>
</dbReference>
<sequence>MNLIYNSDLYCVVEFAFGAADQPPAKGEPEVRTLGGYEIMDKVGRREIYIAGLMAEKFRSEVNELIATHPSMDDIDEFLGRFKPIMAQPVALH</sequence>
<dbReference type="RefSeq" id="WP_028309825.1">
    <property type="nucleotide sequence ID" value="NZ_AXWS01000001.1"/>
</dbReference>
<accession>A0A8B6X0G1</accession>
<proteinExistence type="predicted"/>
<dbReference type="Proteomes" id="UP000675920">
    <property type="component" value="Unplaced"/>
</dbReference>
<evidence type="ECO:0000313" key="2">
    <source>
        <dbReference type="RefSeq" id="WP_028309825.1"/>
    </source>
</evidence>
<dbReference type="InterPro" id="IPR021951">
    <property type="entry name" value="DUF3567"/>
</dbReference>
<dbReference type="AlphaFoldDB" id="A0A8B6X0G1"/>
<dbReference type="OrthoDB" id="9153776at2"/>
<keyword evidence="1" id="KW-1185">Reference proteome</keyword>
<reference evidence="2" key="2">
    <citation type="submission" date="2025-08" db="UniProtKB">
        <authorList>
            <consortium name="RefSeq"/>
        </authorList>
    </citation>
    <scope>IDENTIFICATION</scope>
</reference>
<name>A0A8B6X0G1_9BURK</name>
<protein>
    <submittedName>
        <fullName evidence="2">BTH_I0359 family protein</fullName>
    </submittedName>
</protein>
<reference evidence="2" key="1">
    <citation type="journal article" date="2015" name="PLoS ONE">
        <title>Genetic analysis of the CDI pathway from Burkholderia pseudomallei 1026b.</title>
        <authorList>
            <person name="Koskiniemi S."/>
            <person name="Garza-Sanchez F."/>
            <person name="Edman N."/>
            <person name="Chaudhuri S."/>
            <person name="Poole S.J."/>
            <person name="Manoil C."/>
            <person name="Hayes C.S."/>
            <person name="Low D.A."/>
        </authorList>
    </citation>
    <scope>NUCLEOTIDE SEQUENCE</scope>
</reference>
<evidence type="ECO:0000313" key="1">
    <source>
        <dbReference type="Proteomes" id="UP000675920"/>
    </source>
</evidence>